<protein>
    <recommendedName>
        <fullName evidence="3">ENT domain-containing protein</fullName>
    </recommendedName>
</protein>
<dbReference type="Pfam" id="PF03735">
    <property type="entry name" value="ENT"/>
    <property type="match status" value="1"/>
</dbReference>
<dbReference type="Gene3D" id="1.10.1240.40">
    <property type="entry name" value="ENT domain"/>
    <property type="match status" value="1"/>
</dbReference>
<dbReference type="GO" id="GO:0005634">
    <property type="term" value="C:nucleus"/>
    <property type="evidence" value="ECO:0007669"/>
    <property type="project" value="UniProtKB-SubCell"/>
</dbReference>
<evidence type="ECO:0000313" key="4">
    <source>
        <dbReference type="EMBL" id="CAI9771702.1"/>
    </source>
</evidence>
<proteinExistence type="predicted"/>
<dbReference type="PROSITE" id="PS51138">
    <property type="entry name" value="ENT"/>
    <property type="match status" value="1"/>
</dbReference>
<dbReference type="EMBL" id="OU503046">
    <property type="protein sequence ID" value="CAI9771702.1"/>
    <property type="molecule type" value="Genomic_DNA"/>
</dbReference>
<gene>
    <name evidence="4" type="ORF">FPE_LOCUS19132</name>
</gene>
<name>A0AAD2DXT9_9LAMI</name>
<evidence type="ECO:0000256" key="1">
    <source>
        <dbReference type="ARBA" id="ARBA00004123"/>
    </source>
</evidence>
<evidence type="ECO:0000256" key="2">
    <source>
        <dbReference type="ARBA" id="ARBA00023242"/>
    </source>
</evidence>
<dbReference type="InterPro" id="IPR008395">
    <property type="entry name" value="Agenet-like_dom"/>
</dbReference>
<keyword evidence="5" id="KW-1185">Reference proteome</keyword>
<comment type="subcellular location">
    <subcellularLocation>
        <location evidence="1">Nucleus</location>
    </subcellularLocation>
</comment>
<organism evidence="4 5">
    <name type="scientific">Fraxinus pennsylvanica</name>
    <dbReference type="NCBI Taxonomy" id="56036"/>
    <lineage>
        <taxon>Eukaryota</taxon>
        <taxon>Viridiplantae</taxon>
        <taxon>Streptophyta</taxon>
        <taxon>Embryophyta</taxon>
        <taxon>Tracheophyta</taxon>
        <taxon>Spermatophyta</taxon>
        <taxon>Magnoliopsida</taxon>
        <taxon>eudicotyledons</taxon>
        <taxon>Gunneridae</taxon>
        <taxon>Pentapetalae</taxon>
        <taxon>asterids</taxon>
        <taxon>lamiids</taxon>
        <taxon>Lamiales</taxon>
        <taxon>Oleaceae</taxon>
        <taxon>Oleeae</taxon>
        <taxon>Fraxinus</taxon>
    </lineage>
</organism>
<keyword evidence="2" id="KW-0539">Nucleus</keyword>
<feature type="domain" description="ENT" evidence="3">
    <location>
        <begin position="328"/>
        <end position="427"/>
    </location>
</feature>
<evidence type="ECO:0000259" key="3">
    <source>
        <dbReference type="PROSITE" id="PS51138"/>
    </source>
</evidence>
<dbReference type="PANTHER" id="PTHR31917">
    <property type="entry name" value="AGENET DOMAIN-CONTAINING PROTEIN-RELATED"/>
    <property type="match status" value="1"/>
</dbReference>
<evidence type="ECO:0000313" key="5">
    <source>
        <dbReference type="Proteomes" id="UP000834106"/>
    </source>
</evidence>
<dbReference type="Proteomes" id="UP000834106">
    <property type="component" value="Chromosome 11"/>
</dbReference>
<dbReference type="SUPFAM" id="SSF158639">
    <property type="entry name" value="ENT-like"/>
    <property type="match status" value="1"/>
</dbReference>
<dbReference type="SMART" id="SM01191">
    <property type="entry name" value="ENT"/>
    <property type="match status" value="1"/>
</dbReference>
<dbReference type="Pfam" id="PF05641">
    <property type="entry name" value="Agenet"/>
    <property type="match status" value="1"/>
</dbReference>
<reference evidence="4" key="1">
    <citation type="submission" date="2023-05" db="EMBL/GenBank/DDBJ databases">
        <authorList>
            <person name="Huff M."/>
        </authorList>
    </citation>
    <scope>NUCLEOTIDE SEQUENCE</scope>
</reference>
<sequence>MNKRDTPVSWHKAKILSVDGHTYTVKYDCYPGTESKLNVEQVSRKFIRPCPPLLQGIENCVAGDVLEVFHGISWKLATILKVLHGCQYLVRLLGCPQELIVKGTNTRMRQTWHDDKWIVIPKGSRGCEDEKANKLSISNCDQQFNARAKNQTPRDCLITQNDSKFRETPLVSSRSLKRMSPYCSSIVEVHNGHAQKIRAIDKDDRRHRVVASPALEKVDAVAYPREILGEKYMHASFKNRFNGFNQMEKAEQNNLLGSSRVRSSEYNHCDSDACSVGSCSVNDQNPNNCASHFIPLFRQVSNNVCSDAESCSDPVEVKNCPLPPKEEVDASIHCLELHAYRCTLEALYASGPLSWEHEALLTNLRIALHISNDEHLMELKYLISAKTGPQKIIICFQRLKDNARVCRLSCGINYWAIQSMKAVRRPLGKFVIRGRLHLPLPFR</sequence>
<dbReference type="AlphaFoldDB" id="A0AAD2DXT9"/>
<dbReference type="InterPro" id="IPR005491">
    <property type="entry name" value="ENT_dom"/>
</dbReference>
<dbReference type="PANTHER" id="PTHR31917:SF5">
    <property type="entry name" value="OS02G0204500 PROTEIN"/>
    <property type="match status" value="1"/>
</dbReference>
<dbReference type="InterPro" id="IPR036142">
    <property type="entry name" value="ENT_dom-like_sf"/>
</dbReference>
<accession>A0AAD2DXT9</accession>